<organism evidence="1 2">
    <name type="scientific">Rosa chinensis</name>
    <name type="common">China rose</name>
    <dbReference type="NCBI Taxonomy" id="74649"/>
    <lineage>
        <taxon>Eukaryota</taxon>
        <taxon>Viridiplantae</taxon>
        <taxon>Streptophyta</taxon>
        <taxon>Embryophyta</taxon>
        <taxon>Tracheophyta</taxon>
        <taxon>Spermatophyta</taxon>
        <taxon>Magnoliopsida</taxon>
        <taxon>eudicotyledons</taxon>
        <taxon>Gunneridae</taxon>
        <taxon>Pentapetalae</taxon>
        <taxon>rosids</taxon>
        <taxon>fabids</taxon>
        <taxon>Rosales</taxon>
        <taxon>Rosaceae</taxon>
        <taxon>Rosoideae</taxon>
        <taxon>Rosoideae incertae sedis</taxon>
        <taxon>Rosa</taxon>
    </lineage>
</organism>
<evidence type="ECO:0000313" key="1">
    <source>
        <dbReference type="EMBL" id="PRQ21349.1"/>
    </source>
</evidence>
<reference evidence="1 2" key="1">
    <citation type="journal article" date="2018" name="Nat. Genet.">
        <title>The Rosa genome provides new insights in the design of modern roses.</title>
        <authorList>
            <person name="Bendahmane M."/>
        </authorList>
    </citation>
    <scope>NUCLEOTIDE SEQUENCE [LARGE SCALE GENOMIC DNA]</scope>
    <source>
        <strain evidence="2">cv. Old Blush</strain>
    </source>
</reference>
<dbReference type="Gramene" id="PRQ21349">
    <property type="protein sequence ID" value="PRQ21349"/>
    <property type="gene ID" value="RchiOBHm_Chr7g0238231"/>
</dbReference>
<dbReference type="EMBL" id="PDCK01000045">
    <property type="protein sequence ID" value="PRQ21349.1"/>
    <property type="molecule type" value="Genomic_DNA"/>
</dbReference>
<proteinExistence type="predicted"/>
<name>A0A2P6PHG0_ROSCH</name>
<evidence type="ECO:0000313" key="2">
    <source>
        <dbReference type="Proteomes" id="UP000238479"/>
    </source>
</evidence>
<comment type="caution">
    <text evidence="1">The sequence shown here is derived from an EMBL/GenBank/DDBJ whole genome shotgun (WGS) entry which is preliminary data.</text>
</comment>
<keyword evidence="2" id="KW-1185">Reference proteome</keyword>
<sequence>MPPLTASDIDLFIMTRAILLCLCHCAYLSLASLVLVGVNSAGGSSFNTCS</sequence>
<protein>
    <submittedName>
        <fullName evidence="1">Uncharacterized protein</fullName>
    </submittedName>
</protein>
<accession>A0A2P6PHG0</accession>
<dbReference type="Proteomes" id="UP000238479">
    <property type="component" value="Chromosome 7"/>
</dbReference>
<gene>
    <name evidence="1" type="ORF">RchiOBHm_Chr7g0238231</name>
</gene>
<dbReference type="AlphaFoldDB" id="A0A2P6PHG0"/>